<dbReference type="AlphaFoldDB" id="A0A1I3WSH1"/>
<dbReference type="Gene3D" id="3.40.630.30">
    <property type="match status" value="1"/>
</dbReference>
<evidence type="ECO:0000313" key="2">
    <source>
        <dbReference type="EMBL" id="SFK09401.1"/>
    </source>
</evidence>
<keyword evidence="3" id="KW-1185">Reference proteome</keyword>
<dbReference type="OrthoDB" id="6293260at2"/>
<dbReference type="SUPFAM" id="SSF55729">
    <property type="entry name" value="Acyl-CoA N-acyltransferases (Nat)"/>
    <property type="match status" value="1"/>
</dbReference>
<dbReference type="InterPro" id="IPR051531">
    <property type="entry name" value="N-acetyltransferase"/>
</dbReference>
<dbReference type="InterPro" id="IPR000182">
    <property type="entry name" value="GNAT_dom"/>
</dbReference>
<dbReference type="PROSITE" id="PS51186">
    <property type="entry name" value="GNAT"/>
    <property type="match status" value="1"/>
</dbReference>
<reference evidence="2 3" key="1">
    <citation type="submission" date="2016-10" db="EMBL/GenBank/DDBJ databases">
        <authorList>
            <person name="Varghese N."/>
            <person name="Submissions S."/>
        </authorList>
    </citation>
    <scope>NUCLEOTIDE SEQUENCE [LARGE SCALE GENOMIC DNA]</scope>
    <source>
        <strain evidence="2 3">DSM 21822</strain>
    </source>
</reference>
<evidence type="ECO:0000313" key="3">
    <source>
        <dbReference type="Proteomes" id="UP000323300"/>
    </source>
</evidence>
<dbReference type="PANTHER" id="PTHR43792:SF16">
    <property type="entry name" value="N-ACETYLTRANSFERASE DOMAIN-CONTAINING PROTEIN"/>
    <property type="match status" value="1"/>
</dbReference>
<dbReference type="PANTHER" id="PTHR43792">
    <property type="entry name" value="GNAT FAMILY, PUTATIVE (AFU_ORTHOLOGUE AFUA_3G00765)-RELATED-RELATED"/>
    <property type="match status" value="1"/>
</dbReference>
<dbReference type="GO" id="GO:0016747">
    <property type="term" value="F:acyltransferase activity, transferring groups other than amino-acyl groups"/>
    <property type="evidence" value="ECO:0007669"/>
    <property type="project" value="InterPro"/>
</dbReference>
<proteinExistence type="predicted"/>
<dbReference type="RefSeq" id="WP_149759105.1">
    <property type="nucleotide sequence ID" value="NZ_BSPE01000028.1"/>
</dbReference>
<gene>
    <name evidence="2" type="ORF">SAMN04488498_102394</name>
</gene>
<protein>
    <submittedName>
        <fullName evidence="2">Protein N-acetyltransferase, RimJ/RimL family</fullName>
    </submittedName>
</protein>
<accession>A0A1I3WSH1</accession>
<dbReference type="EMBL" id="FOSL01000002">
    <property type="protein sequence ID" value="SFK09401.1"/>
    <property type="molecule type" value="Genomic_DNA"/>
</dbReference>
<feature type="domain" description="N-acetyltransferase" evidence="1">
    <location>
        <begin position="17"/>
        <end position="180"/>
    </location>
</feature>
<keyword evidence="2" id="KW-0808">Transferase</keyword>
<organism evidence="2 3">
    <name type="scientific">Neomesorhizobium albiziae</name>
    <dbReference type="NCBI Taxonomy" id="335020"/>
    <lineage>
        <taxon>Bacteria</taxon>
        <taxon>Pseudomonadati</taxon>
        <taxon>Pseudomonadota</taxon>
        <taxon>Alphaproteobacteria</taxon>
        <taxon>Hyphomicrobiales</taxon>
        <taxon>Phyllobacteriaceae</taxon>
        <taxon>Neomesorhizobium</taxon>
    </lineage>
</organism>
<sequence>MNSASSAAVPVVETERTILRGHRLDDFEMHAAMWRDPAVTRYIGGKPFTREEAWGRYLRYAGLWAVLGYGFWAIEEKATGKLIGGAGFHDLKRDIVPSLEGIPEAGWGLASSAHGKGLATEVVRAMHVWGDGFFAGGKTVCIIDPQNSASLRVAEKCGYREVMKTTYRGDPTILFERQAGGKAA</sequence>
<dbReference type="InterPro" id="IPR016181">
    <property type="entry name" value="Acyl_CoA_acyltransferase"/>
</dbReference>
<evidence type="ECO:0000259" key="1">
    <source>
        <dbReference type="PROSITE" id="PS51186"/>
    </source>
</evidence>
<dbReference type="Pfam" id="PF13302">
    <property type="entry name" value="Acetyltransf_3"/>
    <property type="match status" value="1"/>
</dbReference>
<dbReference type="Proteomes" id="UP000323300">
    <property type="component" value="Unassembled WGS sequence"/>
</dbReference>
<name>A0A1I3WSH1_9HYPH</name>